<sequence>MTDNWIHLYTTGVVKMDAGFAVVRDGLTLIHGRGYQEVVIHTDNLQVVKAIQNVHLIDSSSTLLRRIHASLQAIHHWKIKHIPREKNQAADRIAKMVTIKSTDIQVFEDTPEELLPVLEIDRIANFNYA</sequence>
<dbReference type="Gene3D" id="3.30.420.10">
    <property type="entry name" value="Ribonuclease H-like superfamily/Ribonuclease H"/>
    <property type="match status" value="1"/>
</dbReference>
<evidence type="ECO:0000313" key="3">
    <source>
        <dbReference type="Proteomes" id="UP000593568"/>
    </source>
</evidence>
<evidence type="ECO:0000259" key="1">
    <source>
        <dbReference type="Pfam" id="PF13456"/>
    </source>
</evidence>
<dbReference type="Proteomes" id="UP000593568">
    <property type="component" value="Unassembled WGS sequence"/>
</dbReference>
<feature type="domain" description="RNase H type-1" evidence="1">
    <location>
        <begin position="18"/>
        <end position="96"/>
    </location>
</feature>
<evidence type="ECO:0000313" key="2">
    <source>
        <dbReference type="EMBL" id="MBA0785614.1"/>
    </source>
</evidence>
<gene>
    <name evidence="2" type="ORF">Gotri_027908</name>
</gene>
<dbReference type="Pfam" id="PF13456">
    <property type="entry name" value="RVT_3"/>
    <property type="match status" value="1"/>
</dbReference>
<dbReference type="InterPro" id="IPR036397">
    <property type="entry name" value="RNaseH_sf"/>
</dbReference>
<dbReference type="InterPro" id="IPR002156">
    <property type="entry name" value="RNaseH_domain"/>
</dbReference>
<organism evidence="2 3">
    <name type="scientific">Gossypium trilobum</name>
    <dbReference type="NCBI Taxonomy" id="34281"/>
    <lineage>
        <taxon>Eukaryota</taxon>
        <taxon>Viridiplantae</taxon>
        <taxon>Streptophyta</taxon>
        <taxon>Embryophyta</taxon>
        <taxon>Tracheophyta</taxon>
        <taxon>Spermatophyta</taxon>
        <taxon>Magnoliopsida</taxon>
        <taxon>eudicotyledons</taxon>
        <taxon>Gunneridae</taxon>
        <taxon>Pentapetalae</taxon>
        <taxon>rosids</taxon>
        <taxon>malvids</taxon>
        <taxon>Malvales</taxon>
        <taxon>Malvaceae</taxon>
        <taxon>Malvoideae</taxon>
        <taxon>Gossypium</taxon>
    </lineage>
</organism>
<dbReference type="GO" id="GO:0004523">
    <property type="term" value="F:RNA-DNA hybrid ribonuclease activity"/>
    <property type="evidence" value="ECO:0007669"/>
    <property type="project" value="InterPro"/>
</dbReference>
<protein>
    <recommendedName>
        <fullName evidence="1">RNase H type-1 domain-containing protein</fullName>
    </recommendedName>
</protein>
<keyword evidence="3" id="KW-1185">Reference proteome</keyword>
<comment type="caution">
    <text evidence="2">The sequence shown here is derived from an EMBL/GenBank/DDBJ whole genome shotgun (WGS) entry which is preliminary data.</text>
</comment>
<dbReference type="PANTHER" id="PTHR47723:SF24">
    <property type="entry name" value="RNASE H TYPE-1 DOMAIN-CONTAINING PROTEIN"/>
    <property type="match status" value="1"/>
</dbReference>
<feature type="non-terminal residue" evidence="2">
    <location>
        <position position="129"/>
    </location>
</feature>
<dbReference type="AlphaFoldDB" id="A0A7J9FKV9"/>
<dbReference type="SUPFAM" id="SSF53098">
    <property type="entry name" value="Ribonuclease H-like"/>
    <property type="match status" value="1"/>
</dbReference>
<reference evidence="2 3" key="1">
    <citation type="journal article" date="2019" name="Genome Biol. Evol.">
        <title>Insights into the evolution of the New World diploid cottons (Gossypium, subgenus Houzingenia) based on genome sequencing.</title>
        <authorList>
            <person name="Grover C.E."/>
            <person name="Arick M.A. 2nd"/>
            <person name="Thrash A."/>
            <person name="Conover J.L."/>
            <person name="Sanders W.S."/>
            <person name="Peterson D.G."/>
            <person name="Frelichowski J.E."/>
            <person name="Scheffler J.A."/>
            <person name="Scheffler B.E."/>
            <person name="Wendel J.F."/>
        </authorList>
    </citation>
    <scope>NUCLEOTIDE SEQUENCE [LARGE SCALE GENOMIC DNA]</scope>
    <source>
        <strain evidence="2">8</strain>
        <tissue evidence="2">Leaf</tissue>
    </source>
</reference>
<name>A0A7J9FKV9_9ROSI</name>
<dbReference type="PANTHER" id="PTHR47723">
    <property type="entry name" value="OS05G0353850 PROTEIN"/>
    <property type="match status" value="1"/>
</dbReference>
<accession>A0A7J9FKV9</accession>
<dbReference type="GO" id="GO:0003676">
    <property type="term" value="F:nucleic acid binding"/>
    <property type="evidence" value="ECO:0007669"/>
    <property type="project" value="InterPro"/>
</dbReference>
<dbReference type="EMBL" id="JABEZW010219398">
    <property type="protein sequence ID" value="MBA0785614.1"/>
    <property type="molecule type" value="Genomic_DNA"/>
</dbReference>
<proteinExistence type="predicted"/>
<dbReference type="InterPro" id="IPR012337">
    <property type="entry name" value="RNaseH-like_sf"/>
</dbReference>
<dbReference type="InterPro" id="IPR053151">
    <property type="entry name" value="RNase_H-like"/>
</dbReference>